<proteinExistence type="predicted"/>
<evidence type="ECO:0000256" key="1">
    <source>
        <dbReference type="SAM" id="SignalP"/>
    </source>
</evidence>
<accession>A0A059G8Y1</accession>
<evidence type="ECO:0008006" key="4">
    <source>
        <dbReference type="Google" id="ProtNLM"/>
    </source>
</evidence>
<dbReference type="Proteomes" id="UP000024942">
    <property type="component" value="Unassembled WGS sequence"/>
</dbReference>
<reference evidence="2 3" key="1">
    <citation type="journal article" date="2014" name="Antonie Van Leeuwenhoek">
        <title>Hyphomonas beringensis sp. nov. and Hyphomonas chukchiensis sp. nov., isolated from surface seawater of the Bering Sea and Chukchi Sea.</title>
        <authorList>
            <person name="Li C."/>
            <person name="Lai Q."/>
            <person name="Li G."/>
            <person name="Dong C."/>
            <person name="Wang J."/>
            <person name="Liao Y."/>
            <person name="Shao Z."/>
        </authorList>
    </citation>
    <scope>NUCLEOTIDE SEQUENCE [LARGE SCALE GENOMIC DNA]</scope>
    <source>
        <strain evidence="2 3">SCH89</strain>
    </source>
</reference>
<protein>
    <recommendedName>
        <fullName evidence="4">UrcA family protein</fullName>
    </recommendedName>
</protein>
<dbReference type="OrthoDB" id="10005053at2"/>
<dbReference type="PATRIC" id="fig|1280953.3.peg.1239"/>
<dbReference type="RefSeq" id="WP_035536765.1">
    <property type="nucleotide sequence ID" value="NZ_ARYL01000007.1"/>
</dbReference>
<dbReference type="AlphaFoldDB" id="A0A059G8Y1"/>
<organism evidence="2 3">
    <name type="scientific">Hyphomonas oceanitis SCH89</name>
    <dbReference type="NCBI Taxonomy" id="1280953"/>
    <lineage>
        <taxon>Bacteria</taxon>
        <taxon>Pseudomonadati</taxon>
        <taxon>Pseudomonadota</taxon>
        <taxon>Alphaproteobacteria</taxon>
        <taxon>Hyphomonadales</taxon>
        <taxon>Hyphomonadaceae</taxon>
        <taxon>Hyphomonas</taxon>
    </lineage>
</organism>
<keyword evidence="1" id="KW-0732">Signal</keyword>
<evidence type="ECO:0000313" key="3">
    <source>
        <dbReference type="Proteomes" id="UP000024942"/>
    </source>
</evidence>
<sequence length="112" mass="11811">MSTTFKAILAAAALGFVTAGAASADPSFEAAFTYNPDLSPEATYTSFERQARKACRVGKRSVVDLGVKAKYERACQAELLSNAVAATKNPRLISLHSVRTDPQAGSVMASLK</sequence>
<dbReference type="EMBL" id="ARYL01000007">
    <property type="protein sequence ID" value="KDA03194.1"/>
    <property type="molecule type" value="Genomic_DNA"/>
</dbReference>
<comment type="caution">
    <text evidence="2">The sequence shown here is derived from an EMBL/GenBank/DDBJ whole genome shotgun (WGS) entry which is preliminary data.</text>
</comment>
<name>A0A059G8Y1_9PROT</name>
<feature type="signal peptide" evidence="1">
    <location>
        <begin position="1"/>
        <end position="24"/>
    </location>
</feature>
<keyword evidence="3" id="KW-1185">Reference proteome</keyword>
<gene>
    <name evidence="2" type="ORF">HOC_06138</name>
</gene>
<feature type="chain" id="PRO_5001578080" description="UrcA family protein" evidence="1">
    <location>
        <begin position="25"/>
        <end position="112"/>
    </location>
</feature>
<dbReference type="STRING" id="1280953.HOC_06138"/>
<evidence type="ECO:0000313" key="2">
    <source>
        <dbReference type="EMBL" id="KDA03194.1"/>
    </source>
</evidence>